<reference evidence="5" key="1">
    <citation type="submission" date="2016-11" db="EMBL/GenBank/DDBJ databases">
        <authorList>
            <person name="Varghese N."/>
            <person name="Submissions S."/>
        </authorList>
    </citation>
    <scope>NUCLEOTIDE SEQUENCE [LARGE SCALE GENOMIC DNA]</scope>
    <source>
        <strain evidence="5">UWOS</strain>
    </source>
</reference>
<dbReference type="NCBIfam" id="TIGR00103">
    <property type="entry name" value="DNA_YbaB_EbfC"/>
    <property type="match status" value="1"/>
</dbReference>
<dbReference type="EMBL" id="FRAW01000020">
    <property type="protein sequence ID" value="SHK84030.1"/>
    <property type="molecule type" value="Genomic_DNA"/>
</dbReference>
<feature type="compositionally biased region" description="Basic and acidic residues" evidence="3">
    <location>
        <begin position="79"/>
        <end position="89"/>
    </location>
</feature>
<keyword evidence="1 2" id="KW-0238">DNA-binding</keyword>
<dbReference type="Proteomes" id="UP000184275">
    <property type="component" value="Unassembled WGS sequence"/>
</dbReference>
<proteinExistence type="inferred from homology"/>
<evidence type="ECO:0000313" key="4">
    <source>
        <dbReference type="EMBL" id="SHK84030.1"/>
    </source>
</evidence>
<evidence type="ECO:0000256" key="2">
    <source>
        <dbReference type="HAMAP-Rule" id="MF_00274"/>
    </source>
</evidence>
<accession>A0A1M6VRB9</accession>
<protein>
    <recommendedName>
        <fullName evidence="2">Nucleoid-associated protein SAMN05720469_1208</fullName>
    </recommendedName>
</protein>
<gene>
    <name evidence="4" type="ORF">SAMN05720469_1208</name>
</gene>
<comment type="subcellular location">
    <subcellularLocation>
        <location evidence="2">Cytoplasm</location>
        <location evidence="2">Nucleoid</location>
    </subcellularLocation>
</comment>
<dbReference type="PIRSF" id="PIRSF004555">
    <property type="entry name" value="UCP004555"/>
    <property type="match status" value="1"/>
</dbReference>
<organism evidence="4 5">
    <name type="scientific">Fibrobacter intestinalis</name>
    <dbReference type="NCBI Taxonomy" id="28122"/>
    <lineage>
        <taxon>Bacteria</taxon>
        <taxon>Pseudomonadati</taxon>
        <taxon>Fibrobacterota</taxon>
        <taxon>Fibrobacteria</taxon>
        <taxon>Fibrobacterales</taxon>
        <taxon>Fibrobacteraceae</taxon>
        <taxon>Fibrobacter</taxon>
    </lineage>
</organism>
<dbReference type="InterPro" id="IPR036894">
    <property type="entry name" value="YbaB-like_sf"/>
</dbReference>
<keyword evidence="2" id="KW-0963">Cytoplasm</keyword>
<evidence type="ECO:0000313" key="5">
    <source>
        <dbReference type="Proteomes" id="UP000184275"/>
    </source>
</evidence>
<evidence type="ECO:0000256" key="3">
    <source>
        <dbReference type="SAM" id="MobiDB-lite"/>
    </source>
</evidence>
<dbReference type="Pfam" id="PF02575">
    <property type="entry name" value="YbaB_DNA_bd"/>
    <property type="match status" value="1"/>
</dbReference>
<dbReference type="SUPFAM" id="SSF82607">
    <property type="entry name" value="YbaB-like"/>
    <property type="match status" value="1"/>
</dbReference>
<dbReference type="GO" id="GO:0003677">
    <property type="term" value="F:DNA binding"/>
    <property type="evidence" value="ECO:0007669"/>
    <property type="project" value="UniProtKB-UniRule"/>
</dbReference>
<dbReference type="PANTHER" id="PTHR33449">
    <property type="entry name" value="NUCLEOID-ASSOCIATED PROTEIN YBAB"/>
    <property type="match status" value="1"/>
</dbReference>
<comment type="subunit">
    <text evidence="2">Homodimer.</text>
</comment>
<dbReference type="InterPro" id="IPR004401">
    <property type="entry name" value="YbaB/EbfC"/>
</dbReference>
<dbReference type="GO" id="GO:0005829">
    <property type="term" value="C:cytosol"/>
    <property type="evidence" value="ECO:0007669"/>
    <property type="project" value="TreeGrafter"/>
</dbReference>
<dbReference type="AlphaFoldDB" id="A0A1M6VRB9"/>
<comment type="function">
    <text evidence="2">Binds to DNA and alters its conformation. May be involved in regulation of gene expression, nucleoid organization and DNA protection.</text>
</comment>
<dbReference type="PANTHER" id="PTHR33449:SF1">
    <property type="entry name" value="NUCLEOID-ASSOCIATED PROTEIN YBAB"/>
    <property type="match status" value="1"/>
</dbReference>
<dbReference type="HAMAP" id="MF_00274">
    <property type="entry name" value="DNA_YbaB_EbfC"/>
    <property type="match status" value="1"/>
</dbReference>
<feature type="region of interest" description="Disordered" evidence="3">
    <location>
        <begin position="79"/>
        <end position="102"/>
    </location>
</feature>
<dbReference type="Gene3D" id="3.30.1310.10">
    <property type="entry name" value="Nucleoid-associated protein YbaB-like domain"/>
    <property type="match status" value="1"/>
</dbReference>
<evidence type="ECO:0000256" key="1">
    <source>
        <dbReference type="ARBA" id="ARBA00023125"/>
    </source>
</evidence>
<dbReference type="RefSeq" id="WP_073304901.1">
    <property type="nucleotide sequence ID" value="NZ_FRAW01000020.1"/>
</dbReference>
<keyword evidence="5" id="KW-1185">Reference proteome</keyword>
<sequence length="102" mass="11104">MNMQKMLKDLQKMQSKMIRAQSELQTQSFEAEAGGGMVKVVMNGQGIMTSIKIHPDAVDKDDVEALEDLVMAAVNSATKKKDETSKASMDELTSGLKIPGLM</sequence>
<dbReference type="GO" id="GO:0043590">
    <property type="term" value="C:bacterial nucleoid"/>
    <property type="evidence" value="ECO:0007669"/>
    <property type="project" value="UniProtKB-UniRule"/>
</dbReference>
<name>A0A1M6VRB9_9BACT</name>
<comment type="similarity">
    <text evidence="2">Belongs to the YbaB/EbfC family.</text>
</comment>